<feature type="region of interest" description="Disordered" evidence="2">
    <location>
        <begin position="101"/>
        <end position="136"/>
    </location>
</feature>
<accession>A0A1H7PHC4</accession>
<feature type="domain" description="Prokaryotic-type class I peptide chain release factors" evidence="3">
    <location>
        <begin position="18"/>
        <end position="34"/>
    </location>
</feature>
<evidence type="ECO:0000313" key="5">
    <source>
        <dbReference type="Proteomes" id="UP000199421"/>
    </source>
</evidence>
<dbReference type="Proteomes" id="UP000199421">
    <property type="component" value="Unassembled WGS sequence"/>
</dbReference>
<dbReference type="GO" id="GO:0003747">
    <property type="term" value="F:translation release factor activity"/>
    <property type="evidence" value="ECO:0007669"/>
    <property type="project" value="InterPro"/>
</dbReference>
<dbReference type="PROSITE" id="PS00745">
    <property type="entry name" value="RF_PROK_I"/>
    <property type="match status" value="1"/>
</dbReference>
<proteinExistence type="inferred from homology"/>
<evidence type="ECO:0000259" key="3">
    <source>
        <dbReference type="PROSITE" id="PS00745"/>
    </source>
</evidence>
<dbReference type="NCBIfam" id="NF006718">
    <property type="entry name" value="PRK09256.1"/>
    <property type="match status" value="1"/>
</dbReference>
<dbReference type="RefSeq" id="WP_093324004.1">
    <property type="nucleotide sequence ID" value="NZ_FOAF01000002.1"/>
</dbReference>
<comment type="similarity">
    <text evidence="1">Belongs to the prokaryotic/mitochondrial release factor family.</text>
</comment>
<dbReference type="PANTHER" id="PTHR47814">
    <property type="entry name" value="PEPTIDYL-TRNA HYDROLASE ARFB"/>
    <property type="match status" value="1"/>
</dbReference>
<evidence type="ECO:0000313" key="4">
    <source>
        <dbReference type="EMBL" id="SEL35180.1"/>
    </source>
</evidence>
<dbReference type="GO" id="GO:0043022">
    <property type="term" value="F:ribosome binding"/>
    <property type="evidence" value="ECO:0007669"/>
    <property type="project" value="TreeGrafter"/>
</dbReference>
<dbReference type="InterPro" id="IPR000352">
    <property type="entry name" value="Pep_chain_release_fac_I"/>
</dbReference>
<protein>
    <submittedName>
        <fullName evidence="4">Ribosome-associated protein</fullName>
    </submittedName>
</protein>
<keyword evidence="5" id="KW-1185">Reference proteome</keyword>
<organism evidence="4 5">
    <name type="scientific">Olivibacter domesticus</name>
    <name type="common">Pseudosphingobacterium domesticum</name>
    <dbReference type="NCBI Taxonomy" id="407022"/>
    <lineage>
        <taxon>Bacteria</taxon>
        <taxon>Pseudomonadati</taxon>
        <taxon>Bacteroidota</taxon>
        <taxon>Sphingobacteriia</taxon>
        <taxon>Sphingobacteriales</taxon>
        <taxon>Sphingobacteriaceae</taxon>
        <taxon>Olivibacter</taxon>
    </lineage>
</organism>
<dbReference type="InterPro" id="IPR045853">
    <property type="entry name" value="Pep_chain_release_fac_I_sf"/>
</dbReference>
<evidence type="ECO:0000256" key="2">
    <source>
        <dbReference type="SAM" id="MobiDB-lite"/>
    </source>
</evidence>
<dbReference type="GO" id="GO:0072344">
    <property type="term" value="P:rescue of stalled ribosome"/>
    <property type="evidence" value="ECO:0007669"/>
    <property type="project" value="TreeGrafter"/>
</dbReference>
<gene>
    <name evidence="4" type="ORF">SAMN05661044_02243</name>
</gene>
<dbReference type="AlphaFoldDB" id="A0A1H7PHC4"/>
<feature type="compositionally biased region" description="Basic and acidic residues" evidence="2">
    <location>
        <begin position="111"/>
        <end position="121"/>
    </location>
</feature>
<evidence type="ECO:0000256" key="1">
    <source>
        <dbReference type="ARBA" id="ARBA00010835"/>
    </source>
</evidence>
<dbReference type="EMBL" id="FOAF01000002">
    <property type="protein sequence ID" value="SEL35180.1"/>
    <property type="molecule type" value="Genomic_DNA"/>
</dbReference>
<name>A0A1H7PHC4_OLID1</name>
<dbReference type="Gene3D" id="3.30.160.20">
    <property type="match status" value="1"/>
</dbReference>
<dbReference type="STRING" id="407022.SAMN05661044_02243"/>
<reference evidence="5" key="1">
    <citation type="submission" date="2016-10" db="EMBL/GenBank/DDBJ databases">
        <authorList>
            <person name="Varghese N."/>
            <person name="Submissions S."/>
        </authorList>
    </citation>
    <scope>NUCLEOTIDE SEQUENCE [LARGE SCALE GENOMIC DNA]</scope>
    <source>
        <strain evidence="5">DSM 18733</strain>
    </source>
</reference>
<dbReference type="PANTHER" id="PTHR47814:SF1">
    <property type="entry name" value="PEPTIDYL-TRNA HYDROLASE ARFB"/>
    <property type="match status" value="1"/>
</dbReference>
<sequence>MIFESKSLEPFISYKTSRSGGKGGQHVNKVSTKVELLFDLNACSLFTDEQKLRIKVKLNQRIQSEGKLQVICQQDRSQLKNKEIAKKKLITLINHALKLPQQRKESKRSKASVEKRLDSKRQKSLLKISRKKQDEY</sequence>
<dbReference type="Pfam" id="PF00472">
    <property type="entry name" value="RF-1"/>
    <property type="match status" value="1"/>
</dbReference>
<dbReference type="OrthoDB" id="9815709at2"/>
<dbReference type="SUPFAM" id="SSF75620">
    <property type="entry name" value="Release factor"/>
    <property type="match status" value="1"/>
</dbReference>
<dbReference type="GO" id="GO:0004045">
    <property type="term" value="F:peptidyl-tRNA hydrolase activity"/>
    <property type="evidence" value="ECO:0007669"/>
    <property type="project" value="TreeGrafter"/>
</dbReference>